<evidence type="ECO:0000256" key="2">
    <source>
        <dbReference type="ARBA" id="ARBA00022771"/>
    </source>
</evidence>
<evidence type="ECO:0000313" key="6">
    <source>
        <dbReference type="Proteomes" id="UP001286313"/>
    </source>
</evidence>
<dbReference type="InterPro" id="IPR001965">
    <property type="entry name" value="Znf_PHD"/>
</dbReference>
<sequence>MGSPVDELCLFCHERDYGKVKWLKCLKCKLGGHSTCTRMTGLKSNASEVNWVCDPCALVINSEVHLREEINVMKSDIIEIKNMLKDIRLPENLQNSVMAALPALTDGVTLAVEEAVSAQSGQVEKDGMNWAEVVSRSRKRKRTQKNKNLLIIKAKGSKKAVDMKKVVEELLSDVQIMDSKFTNKGNIVINLESEEKRNAAQNKLHEMGNLIVSNWKRWDPKIMVCNVARNEDKESLIEEIIVRNNLESIDGVMNKIKIVSERPAAGGTVHYVLKCDPEVRARIHGMNDKLKLKWGVHQVYDHYFPLLCYHCLKFGHKSDSCQCKVKGHAPHCYKCAGQHEGRSCQSDVRKCFNCAASKCQSEHSVSSLSCPIFTSEVNRIRLNTNHGF</sequence>
<name>A0AAE1FRB3_PETCI</name>
<evidence type="ECO:0000256" key="1">
    <source>
        <dbReference type="ARBA" id="ARBA00022723"/>
    </source>
</evidence>
<reference evidence="5" key="1">
    <citation type="submission" date="2023-10" db="EMBL/GenBank/DDBJ databases">
        <title>Genome assemblies of two species of porcelain crab, Petrolisthes cinctipes and Petrolisthes manimaculis (Anomura: Porcellanidae).</title>
        <authorList>
            <person name="Angst P."/>
        </authorList>
    </citation>
    <scope>NUCLEOTIDE SEQUENCE</scope>
    <source>
        <strain evidence="5">PB745_01</strain>
        <tissue evidence="5">Gill</tissue>
    </source>
</reference>
<dbReference type="AlphaFoldDB" id="A0AAE1FRB3"/>
<evidence type="ECO:0000259" key="4">
    <source>
        <dbReference type="SMART" id="SM00249"/>
    </source>
</evidence>
<dbReference type="EMBL" id="JAWQEG010001490">
    <property type="protein sequence ID" value="KAK3879119.1"/>
    <property type="molecule type" value="Genomic_DNA"/>
</dbReference>
<dbReference type="GO" id="GO:0008270">
    <property type="term" value="F:zinc ion binding"/>
    <property type="evidence" value="ECO:0007669"/>
    <property type="project" value="UniProtKB-KW"/>
</dbReference>
<comment type="caution">
    <text evidence="5">The sequence shown here is derived from an EMBL/GenBank/DDBJ whole genome shotgun (WGS) entry which is preliminary data.</text>
</comment>
<keyword evidence="2" id="KW-0863">Zinc-finger</keyword>
<proteinExistence type="predicted"/>
<gene>
    <name evidence="5" type="ORF">Pcinc_016278</name>
</gene>
<evidence type="ECO:0000313" key="5">
    <source>
        <dbReference type="EMBL" id="KAK3879119.1"/>
    </source>
</evidence>
<dbReference type="Proteomes" id="UP001286313">
    <property type="component" value="Unassembled WGS sequence"/>
</dbReference>
<dbReference type="CDD" id="cd15489">
    <property type="entry name" value="PHD_SF"/>
    <property type="match status" value="1"/>
</dbReference>
<dbReference type="SMART" id="SM00249">
    <property type="entry name" value="PHD"/>
    <property type="match status" value="1"/>
</dbReference>
<keyword evidence="1" id="KW-0479">Metal-binding</keyword>
<keyword evidence="6" id="KW-1185">Reference proteome</keyword>
<organism evidence="5 6">
    <name type="scientific">Petrolisthes cinctipes</name>
    <name type="common">Flat porcelain crab</name>
    <dbReference type="NCBI Taxonomy" id="88211"/>
    <lineage>
        <taxon>Eukaryota</taxon>
        <taxon>Metazoa</taxon>
        <taxon>Ecdysozoa</taxon>
        <taxon>Arthropoda</taxon>
        <taxon>Crustacea</taxon>
        <taxon>Multicrustacea</taxon>
        <taxon>Malacostraca</taxon>
        <taxon>Eumalacostraca</taxon>
        <taxon>Eucarida</taxon>
        <taxon>Decapoda</taxon>
        <taxon>Pleocyemata</taxon>
        <taxon>Anomura</taxon>
        <taxon>Galatheoidea</taxon>
        <taxon>Porcellanidae</taxon>
        <taxon>Petrolisthes</taxon>
    </lineage>
</organism>
<evidence type="ECO:0000256" key="3">
    <source>
        <dbReference type="ARBA" id="ARBA00022833"/>
    </source>
</evidence>
<accession>A0AAE1FRB3</accession>
<dbReference type="InterPro" id="IPR011011">
    <property type="entry name" value="Znf_FYVE_PHD"/>
</dbReference>
<feature type="domain" description="Zinc finger PHD-type" evidence="4">
    <location>
        <begin position="8"/>
        <end position="57"/>
    </location>
</feature>
<protein>
    <recommendedName>
        <fullName evidence="4">Zinc finger PHD-type domain-containing protein</fullName>
    </recommendedName>
</protein>
<keyword evidence="3" id="KW-0862">Zinc</keyword>
<dbReference type="SUPFAM" id="SSF57903">
    <property type="entry name" value="FYVE/PHD zinc finger"/>
    <property type="match status" value="1"/>
</dbReference>